<evidence type="ECO:0000313" key="5">
    <source>
        <dbReference type="EMBL" id="MBC2607996.1"/>
    </source>
</evidence>
<protein>
    <submittedName>
        <fullName evidence="5">TatD family hydrolase</fullName>
    </submittedName>
</protein>
<dbReference type="EMBL" id="JACHVC010000013">
    <property type="protein sequence ID" value="MBC2607996.1"/>
    <property type="molecule type" value="Genomic_DNA"/>
</dbReference>
<keyword evidence="6" id="KW-1185">Reference proteome</keyword>
<dbReference type="PANTHER" id="PTHR46124:SF2">
    <property type="entry name" value="D-AMINOACYL-TRNA DEACYLASE"/>
    <property type="match status" value="1"/>
</dbReference>
<dbReference type="InterPro" id="IPR001130">
    <property type="entry name" value="TatD-like"/>
</dbReference>
<feature type="binding site" evidence="4">
    <location>
        <position position="10"/>
    </location>
    <ligand>
        <name>a divalent metal cation</name>
        <dbReference type="ChEBI" id="CHEBI:60240"/>
        <label>1</label>
    </ligand>
</feature>
<evidence type="ECO:0000256" key="2">
    <source>
        <dbReference type="ARBA" id="ARBA00022723"/>
    </source>
</evidence>
<name>A0A7X1B9E3_9BACT</name>
<feature type="binding site" evidence="4">
    <location>
        <position position="95"/>
    </location>
    <ligand>
        <name>a divalent metal cation</name>
        <dbReference type="ChEBI" id="CHEBI:60240"/>
        <label>1</label>
    </ligand>
</feature>
<dbReference type="GO" id="GO:0005829">
    <property type="term" value="C:cytosol"/>
    <property type="evidence" value="ECO:0007669"/>
    <property type="project" value="TreeGrafter"/>
</dbReference>
<dbReference type="FunFam" id="3.20.20.140:FF:000005">
    <property type="entry name" value="TatD family hydrolase"/>
    <property type="match status" value="1"/>
</dbReference>
<dbReference type="InterPro" id="IPR018228">
    <property type="entry name" value="DNase_TatD-rel_CS"/>
</dbReference>
<keyword evidence="3 5" id="KW-0378">Hydrolase</keyword>
<dbReference type="PIRSF" id="PIRSF005902">
    <property type="entry name" value="DNase_TatD"/>
    <property type="match status" value="1"/>
</dbReference>
<gene>
    <name evidence="5" type="ORF">H5P27_18220</name>
</gene>
<reference evidence="5 6" key="1">
    <citation type="submission" date="2020-07" db="EMBL/GenBank/DDBJ databases">
        <authorList>
            <person name="Feng X."/>
        </authorList>
    </citation>
    <scope>NUCLEOTIDE SEQUENCE [LARGE SCALE GENOMIC DNA]</scope>
    <source>
        <strain evidence="5 6">JCM23202</strain>
    </source>
</reference>
<dbReference type="PANTHER" id="PTHR46124">
    <property type="entry name" value="D-AMINOACYL-TRNA DEACYLASE"/>
    <property type="match status" value="1"/>
</dbReference>
<evidence type="ECO:0000256" key="3">
    <source>
        <dbReference type="ARBA" id="ARBA00022801"/>
    </source>
</evidence>
<evidence type="ECO:0000313" key="6">
    <source>
        <dbReference type="Proteomes" id="UP000526501"/>
    </source>
</evidence>
<feature type="binding site" evidence="4">
    <location>
        <position position="139"/>
    </location>
    <ligand>
        <name>a divalent metal cation</name>
        <dbReference type="ChEBI" id="CHEBI:60240"/>
        <label>2</label>
    </ligand>
</feature>
<dbReference type="Pfam" id="PF01026">
    <property type="entry name" value="TatD_DNase"/>
    <property type="match status" value="1"/>
</dbReference>
<comment type="caution">
    <text evidence="5">The sequence shown here is derived from an EMBL/GenBank/DDBJ whole genome shotgun (WGS) entry which is preliminary data.</text>
</comment>
<keyword evidence="2 4" id="KW-0479">Metal-binding</keyword>
<dbReference type="RefSeq" id="WP_185661855.1">
    <property type="nucleotide sequence ID" value="NZ_CAWPOO010000013.1"/>
</dbReference>
<dbReference type="GO" id="GO:0016788">
    <property type="term" value="F:hydrolase activity, acting on ester bonds"/>
    <property type="evidence" value="ECO:0007669"/>
    <property type="project" value="InterPro"/>
</dbReference>
<sequence>MSGIVDTHTHLHSFALKGVLEQTLEAAAEAGLRRLVTVGTDTDDWELYAEMASNYEQIDYTVGIHPCSVEAGWEKSFAQIEAFWAKDLKPVALGEIGLDRFHLPKNDEEKAKQVFELQVAACEAQLQLAKKLDCPVVIHSRGAFEESVKLIDASGVDWSKVVFHCFSEGPGEMKQLLDRGGFGSFTGVITFKNAESVREAAKLQGLDRLMIETDAPYLAPMPKRGKPNEPAYLRYTADYCAELFGVSQEAFAEHTTATARAFYGLA</sequence>
<accession>A0A7X1B9E3</accession>
<dbReference type="GO" id="GO:0004536">
    <property type="term" value="F:DNA nuclease activity"/>
    <property type="evidence" value="ECO:0007669"/>
    <property type="project" value="InterPro"/>
</dbReference>
<proteinExistence type="inferred from homology"/>
<evidence type="ECO:0000256" key="1">
    <source>
        <dbReference type="ARBA" id="ARBA00009275"/>
    </source>
</evidence>
<dbReference type="AlphaFoldDB" id="A0A7X1B9E3"/>
<dbReference type="SUPFAM" id="SSF51556">
    <property type="entry name" value="Metallo-dependent hydrolases"/>
    <property type="match status" value="1"/>
</dbReference>
<dbReference type="PROSITE" id="PS01090">
    <property type="entry name" value="TATD_2"/>
    <property type="match status" value="1"/>
</dbReference>
<dbReference type="GO" id="GO:0046872">
    <property type="term" value="F:metal ion binding"/>
    <property type="evidence" value="ECO:0007669"/>
    <property type="project" value="UniProtKB-KW"/>
</dbReference>
<evidence type="ECO:0000256" key="4">
    <source>
        <dbReference type="PIRSR" id="PIRSR005902-1"/>
    </source>
</evidence>
<dbReference type="NCBIfam" id="TIGR00010">
    <property type="entry name" value="YchF/TatD family DNA exonuclease"/>
    <property type="match status" value="1"/>
</dbReference>
<dbReference type="Gene3D" id="3.20.20.140">
    <property type="entry name" value="Metal-dependent hydrolases"/>
    <property type="match status" value="1"/>
</dbReference>
<organism evidence="5 6">
    <name type="scientific">Pelagicoccus albus</name>
    <dbReference type="NCBI Taxonomy" id="415222"/>
    <lineage>
        <taxon>Bacteria</taxon>
        <taxon>Pseudomonadati</taxon>
        <taxon>Verrucomicrobiota</taxon>
        <taxon>Opitutia</taxon>
        <taxon>Puniceicoccales</taxon>
        <taxon>Pelagicoccaceae</taxon>
        <taxon>Pelagicoccus</taxon>
    </lineage>
</organism>
<feature type="binding site" evidence="4">
    <location>
        <position position="214"/>
    </location>
    <ligand>
        <name>a divalent metal cation</name>
        <dbReference type="ChEBI" id="CHEBI:60240"/>
        <label>1</label>
    </ligand>
</feature>
<dbReference type="InterPro" id="IPR032466">
    <property type="entry name" value="Metal_Hydrolase"/>
</dbReference>
<feature type="binding site" evidence="4">
    <location>
        <position position="8"/>
    </location>
    <ligand>
        <name>a divalent metal cation</name>
        <dbReference type="ChEBI" id="CHEBI:60240"/>
        <label>1</label>
    </ligand>
</feature>
<comment type="similarity">
    <text evidence="1">Belongs to the metallo-dependent hydrolases superfamily. TatD-type hydrolase family.</text>
</comment>
<feature type="binding site" evidence="4">
    <location>
        <position position="164"/>
    </location>
    <ligand>
        <name>a divalent metal cation</name>
        <dbReference type="ChEBI" id="CHEBI:60240"/>
        <label>2</label>
    </ligand>
</feature>
<dbReference type="InterPro" id="IPR015991">
    <property type="entry name" value="TatD/YcfH-like"/>
</dbReference>
<dbReference type="Proteomes" id="UP000526501">
    <property type="component" value="Unassembled WGS sequence"/>
</dbReference>
<dbReference type="CDD" id="cd01310">
    <property type="entry name" value="TatD_DNAse"/>
    <property type="match status" value="1"/>
</dbReference>